<name>A0ABY6KM12_9ARAC</name>
<dbReference type="PANTHER" id="PTHR37984">
    <property type="entry name" value="PROTEIN CBG26694"/>
    <property type="match status" value="1"/>
</dbReference>
<dbReference type="Proteomes" id="UP001235939">
    <property type="component" value="Chromosome 07"/>
</dbReference>
<accession>A0ABY6KM12</accession>
<dbReference type="PANTHER" id="PTHR37984:SF15">
    <property type="entry name" value="INTEGRASE CATALYTIC DOMAIN-CONTAINING PROTEIN"/>
    <property type="match status" value="1"/>
</dbReference>
<dbReference type="Gene3D" id="3.10.10.10">
    <property type="entry name" value="HIV Type 1 Reverse Transcriptase, subunit A, domain 1"/>
    <property type="match status" value="1"/>
</dbReference>
<dbReference type="CDD" id="cd01647">
    <property type="entry name" value="RT_LTR"/>
    <property type="match status" value="1"/>
</dbReference>
<dbReference type="Pfam" id="PF00078">
    <property type="entry name" value="RVT_1"/>
    <property type="match status" value="1"/>
</dbReference>
<protein>
    <recommendedName>
        <fullName evidence="1">Reverse transcriptase domain-containing protein</fullName>
    </recommendedName>
</protein>
<evidence type="ECO:0000259" key="1">
    <source>
        <dbReference type="Pfam" id="PF00078"/>
    </source>
</evidence>
<dbReference type="EMBL" id="CP092869">
    <property type="protein sequence ID" value="UYV69895.1"/>
    <property type="molecule type" value="Genomic_DNA"/>
</dbReference>
<feature type="domain" description="Reverse transcriptase" evidence="1">
    <location>
        <begin position="50"/>
        <end position="152"/>
    </location>
</feature>
<dbReference type="InterPro" id="IPR043128">
    <property type="entry name" value="Rev_trsase/Diguanyl_cyclase"/>
</dbReference>
<dbReference type="InterPro" id="IPR000477">
    <property type="entry name" value="RT_dom"/>
</dbReference>
<keyword evidence="3" id="KW-1185">Reference proteome</keyword>
<dbReference type="InterPro" id="IPR043502">
    <property type="entry name" value="DNA/RNA_pol_sf"/>
</dbReference>
<dbReference type="InterPro" id="IPR050951">
    <property type="entry name" value="Retrovirus_Pol_polyprotein"/>
</dbReference>
<evidence type="ECO:0000313" key="2">
    <source>
        <dbReference type="EMBL" id="UYV69895.1"/>
    </source>
</evidence>
<organism evidence="2 3">
    <name type="scientific">Cordylochernes scorpioides</name>
    <dbReference type="NCBI Taxonomy" id="51811"/>
    <lineage>
        <taxon>Eukaryota</taxon>
        <taxon>Metazoa</taxon>
        <taxon>Ecdysozoa</taxon>
        <taxon>Arthropoda</taxon>
        <taxon>Chelicerata</taxon>
        <taxon>Arachnida</taxon>
        <taxon>Pseudoscorpiones</taxon>
        <taxon>Cheliferoidea</taxon>
        <taxon>Chernetidae</taxon>
        <taxon>Cordylochernes</taxon>
    </lineage>
</organism>
<proteinExistence type="predicted"/>
<dbReference type="Gene3D" id="3.30.70.270">
    <property type="match status" value="1"/>
</dbReference>
<evidence type="ECO:0000313" key="3">
    <source>
        <dbReference type="Proteomes" id="UP001235939"/>
    </source>
</evidence>
<gene>
    <name evidence="2" type="ORF">LAZ67_7001120</name>
</gene>
<reference evidence="2 3" key="1">
    <citation type="submission" date="2022-01" db="EMBL/GenBank/DDBJ databases">
        <title>A chromosomal length assembly of Cordylochernes scorpioides.</title>
        <authorList>
            <person name="Zeh D."/>
            <person name="Zeh J."/>
        </authorList>
    </citation>
    <scope>NUCLEOTIDE SEQUENCE [LARGE SCALE GENOMIC DNA]</scope>
    <source>
        <strain evidence="2">IN4F17</strain>
        <tissue evidence="2">Whole Body</tissue>
    </source>
</reference>
<dbReference type="SUPFAM" id="SSF56672">
    <property type="entry name" value="DNA/RNA polymerases"/>
    <property type="match status" value="1"/>
</dbReference>
<sequence>MFDNRPEEINKIATKDHRTEPKFRERDKISTNLKCLRCGGSISLCVWEPNKAVILDAYPIPLIEDILSFLHCCKVSTNLDLSQAYHQIRFHPDCRYLAVFTTHTGIQGLIRLPYGLSSVPCAFQRYLSKLIIDIKGVSCCLDDIIIGGGSTDIDEKLNQALSRHK</sequence>